<dbReference type="Pfam" id="PF00753">
    <property type="entry name" value="Lactamase_B"/>
    <property type="match status" value="1"/>
</dbReference>
<keyword evidence="8" id="KW-1185">Reference proteome</keyword>
<gene>
    <name evidence="7" type="ORF">IEG06_07650</name>
</gene>
<dbReference type="InterPro" id="IPR001279">
    <property type="entry name" value="Metallo-B-lactamas"/>
</dbReference>
<dbReference type="SUPFAM" id="SSF56281">
    <property type="entry name" value="Metallo-hydrolase/oxidoreductase"/>
    <property type="match status" value="1"/>
</dbReference>
<evidence type="ECO:0000313" key="7">
    <source>
        <dbReference type="EMBL" id="MBD3863323.1"/>
    </source>
</evidence>
<evidence type="ECO:0000256" key="3">
    <source>
        <dbReference type="ARBA" id="ARBA00022723"/>
    </source>
</evidence>
<keyword evidence="3" id="KW-0479">Metal-binding</keyword>
<name>A0ABR8LSZ6_9FLAO</name>
<comment type="cofactor">
    <cofactor evidence="1">
        <name>Zn(2+)</name>
        <dbReference type="ChEBI" id="CHEBI:29105"/>
    </cofactor>
</comment>
<comment type="caution">
    <text evidence="7">The sequence shown here is derived from an EMBL/GenBank/DDBJ whole genome shotgun (WGS) entry which is preliminary data.</text>
</comment>
<dbReference type="InterPro" id="IPR036866">
    <property type="entry name" value="RibonucZ/Hydroxyglut_hydro"/>
</dbReference>
<proteinExistence type="inferred from homology"/>
<feature type="domain" description="Metallo-beta-lactamase" evidence="6">
    <location>
        <begin position="66"/>
        <end position="271"/>
    </location>
</feature>
<dbReference type="CDD" id="cd07729">
    <property type="entry name" value="AHL_lactonase_MBL-fold"/>
    <property type="match status" value="1"/>
</dbReference>
<dbReference type="Proteomes" id="UP000627521">
    <property type="component" value="Unassembled WGS sequence"/>
</dbReference>
<dbReference type="PROSITE" id="PS51257">
    <property type="entry name" value="PROKAR_LIPOPROTEIN"/>
    <property type="match status" value="1"/>
</dbReference>
<dbReference type="InterPro" id="IPR051013">
    <property type="entry name" value="MBL_superfamily_lactonases"/>
</dbReference>
<dbReference type="Gene3D" id="3.60.15.10">
    <property type="entry name" value="Ribonuclease Z/Hydroxyacylglutathione hydrolase-like"/>
    <property type="match status" value="1"/>
</dbReference>
<evidence type="ECO:0000256" key="2">
    <source>
        <dbReference type="ARBA" id="ARBA00007749"/>
    </source>
</evidence>
<organism evidence="7 8">
    <name type="scientific">Olleya marilimosa</name>
    <dbReference type="NCBI Taxonomy" id="272164"/>
    <lineage>
        <taxon>Bacteria</taxon>
        <taxon>Pseudomonadati</taxon>
        <taxon>Bacteroidota</taxon>
        <taxon>Flavobacteriia</taxon>
        <taxon>Flavobacteriales</taxon>
        <taxon>Flavobacteriaceae</taxon>
    </lineage>
</organism>
<sequence length="287" mass="32150">MKKLTLILLSLTFMVACKKDNKQTEVTTQTKAEPIKLFMFDGGTVQVNKLEIFSQDDLYKGESKTFADMFFVVQHPKGNLLWDAGLAEGLVGQQPFTTPDGAFTVSRNQGIEEQLKIIGLEAKDIDYIALSHTHFDHSGSASKLAHATWIVQEVEYDFVTSIEQQKNNPDNYNAIKDLKITKKINGDLDVFGDGKVIIKSTPGHTPGHQSLFLDLEQEGPLFLAGDLYHFEENRTNHIVPSFNFSVEDTKASMEAFETFAKQKGARVIIQHSTKDYNSLNHAPEPIQ</sequence>
<keyword evidence="4" id="KW-0378">Hydrolase</keyword>
<evidence type="ECO:0000313" key="8">
    <source>
        <dbReference type="Proteomes" id="UP000627521"/>
    </source>
</evidence>
<dbReference type="RefSeq" id="WP_191101249.1">
    <property type="nucleotide sequence ID" value="NZ_JACXXH010000003.1"/>
</dbReference>
<comment type="similarity">
    <text evidence="2">Belongs to the metallo-beta-lactamase superfamily.</text>
</comment>
<protein>
    <submittedName>
        <fullName evidence="7">N-acyl homoserine lactonase family protein</fullName>
    </submittedName>
</protein>
<dbReference type="PANTHER" id="PTHR42978:SF2">
    <property type="entry name" value="102 KBASES UNSTABLE REGION: FROM 1 TO 119443"/>
    <property type="match status" value="1"/>
</dbReference>
<evidence type="ECO:0000259" key="6">
    <source>
        <dbReference type="SMART" id="SM00849"/>
    </source>
</evidence>
<dbReference type="SMART" id="SM00849">
    <property type="entry name" value="Lactamase_B"/>
    <property type="match status" value="1"/>
</dbReference>
<dbReference type="EMBL" id="JACXXH010000003">
    <property type="protein sequence ID" value="MBD3863323.1"/>
    <property type="molecule type" value="Genomic_DNA"/>
</dbReference>
<keyword evidence="5" id="KW-0862">Zinc</keyword>
<dbReference type="PANTHER" id="PTHR42978">
    <property type="entry name" value="QUORUM-QUENCHING LACTONASE YTNP-RELATED-RELATED"/>
    <property type="match status" value="1"/>
</dbReference>
<evidence type="ECO:0000256" key="1">
    <source>
        <dbReference type="ARBA" id="ARBA00001947"/>
    </source>
</evidence>
<evidence type="ECO:0000256" key="5">
    <source>
        <dbReference type="ARBA" id="ARBA00022833"/>
    </source>
</evidence>
<evidence type="ECO:0000256" key="4">
    <source>
        <dbReference type="ARBA" id="ARBA00022801"/>
    </source>
</evidence>
<reference evidence="7 8" key="1">
    <citation type="submission" date="2020-09" db="EMBL/GenBank/DDBJ databases">
        <title>Bacillus nautilus sp. nov., Chryseoglobus crepusculi sp. nov, and Psychrobacter noctis sp. nov., isolated from deep-sea sponges from the equatorial Atlantic.</title>
        <authorList>
            <person name="Stennett H.L."/>
            <person name="Williams S.E."/>
        </authorList>
    </citation>
    <scope>NUCLEOTIDE SEQUENCE [LARGE SCALE GENOMIC DNA]</scope>
    <source>
        <strain evidence="7 8">28M-24</strain>
    </source>
</reference>
<accession>A0ABR8LSZ6</accession>